<evidence type="ECO:0000256" key="2">
    <source>
        <dbReference type="SAM" id="Phobius"/>
    </source>
</evidence>
<organism evidence="3 4">
    <name type="scientific">Arthrobacter alpinus</name>
    <dbReference type="NCBI Taxonomy" id="656366"/>
    <lineage>
        <taxon>Bacteria</taxon>
        <taxon>Bacillati</taxon>
        <taxon>Actinomycetota</taxon>
        <taxon>Actinomycetes</taxon>
        <taxon>Micrococcales</taxon>
        <taxon>Micrococcaceae</taxon>
        <taxon>Arthrobacter</taxon>
    </lineage>
</organism>
<dbReference type="RefSeq" id="WP_062290704.1">
    <property type="nucleotide sequence ID" value="NZ_CP013200.1"/>
</dbReference>
<dbReference type="EMBL" id="CP013200">
    <property type="protein sequence ID" value="ALO67584.1"/>
    <property type="molecule type" value="Genomic_DNA"/>
</dbReference>
<evidence type="ECO:0000256" key="1">
    <source>
        <dbReference type="SAM" id="MobiDB-lite"/>
    </source>
</evidence>
<keyword evidence="2" id="KW-0472">Membrane</keyword>
<feature type="transmembrane region" description="Helical" evidence="2">
    <location>
        <begin position="127"/>
        <end position="144"/>
    </location>
</feature>
<dbReference type="OrthoDB" id="25997at2"/>
<feature type="transmembrane region" description="Helical" evidence="2">
    <location>
        <begin position="61"/>
        <end position="80"/>
    </location>
</feature>
<keyword evidence="2" id="KW-0812">Transmembrane</keyword>
<reference evidence="4" key="1">
    <citation type="submission" date="2015-11" db="EMBL/GenBank/DDBJ databases">
        <authorList>
            <person name="Kumar R."/>
            <person name="Singh D."/>
            <person name="Swarnkar M.K."/>
            <person name="Singh A.K."/>
            <person name="Kumar S."/>
        </authorList>
    </citation>
    <scope>NUCLEOTIDE SEQUENCE [LARGE SCALE GENOMIC DNA]</scope>
    <source>
        <strain evidence="4">ERGS4:06</strain>
    </source>
</reference>
<dbReference type="AlphaFoldDB" id="A0A0S2M273"/>
<name>A0A0S2M273_9MICC</name>
<reference evidence="3 4" key="2">
    <citation type="journal article" date="2016" name="J. Biotechnol.">
        <title>Complete genome sequence of Arthrobacter alpinus ERGS4:06, a yellow pigmented bacterium tolerant to cold and radiations isolated from Sikkim Himalaya.</title>
        <authorList>
            <person name="Kumar R."/>
            <person name="Singh D."/>
            <person name="Swarnkar M.K."/>
            <person name="Singh A.K."/>
            <person name="Kumar S."/>
        </authorList>
    </citation>
    <scope>NUCLEOTIDE SEQUENCE [LARGE SCALE GENOMIC DNA]</scope>
    <source>
        <strain evidence="3 4">ERGS4:06</strain>
    </source>
</reference>
<evidence type="ECO:0000313" key="4">
    <source>
        <dbReference type="Proteomes" id="UP000059574"/>
    </source>
</evidence>
<proteinExistence type="predicted"/>
<evidence type="ECO:0008006" key="5">
    <source>
        <dbReference type="Google" id="ProtNLM"/>
    </source>
</evidence>
<gene>
    <name evidence="3" type="ORF">AS189_15155</name>
</gene>
<feature type="transmembrane region" description="Helical" evidence="2">
    <location>
        <begin position="92"/>
        <end position="115"/>
    </location>
</feature>
<evidence type="ECO:0000313" key="3">
    <source>
        <dbReference type="EMBL" id="ALO67584.1"/>
    </source>
</evidence>
<feature type="region of interest" description="Disordered" evidence="1">
    <location>
        <begin position="1"/>
        <end position="23"/>
    </location>
</feature>
<accession>A0A0S2M273</accession>
<protein>
    <recommendedName>
        <fullName evidence="5">Integral membrane protein</fullName>
    </recommendedName>
</protein>
<keyword evidence="2" id="KW-1133">Transmembrane helix</keyword>
<sequence>MRLTDNINGSGKADKTAGHVPEGRTSGPGRLLIAVYGIFALSATARASFQIATSFADAPLAYSLSAFAAVVYIVATISLAKPGATWAKVATIAICIELIGVLVVGALSLFDPAAFQHASVWSKFGQGYGYIPLLLPIIGLIWLYRHRDAK</sequence>
<dbReference type="Proteomes" id="UP000059574">
    <property type="component" value="Chromosome"/>
</dbReference>
<feature type="transmembrane region" description="Helical" evidence="2">
    <location>
        <begin position="31"/>
        <end position="49"/>
    </location>
</feature>